<feature type="signal peptide" evidence="2">
    <location>
        <begin position="1"/>
        <end position="33"/>
    </location>
</feature>
<dbReference type="Proteomes" id="UP000183760">
    <property type="component" value="Unassembled WGS sequence"/>
</dbReference>
<feature type="domain" description="DUF11" evidence="3">
    <location>
        <begin position="404"/>
        <end position="500"/>
    </location>
</feature>
<dbReference type="PANTHER" id="PTHR46580">
    <property type="entry name" value="SENSOR KINASE-RELATED"/>
    <property type="match status" value="1"/>
</dbReference>
<feature type="chain" id="PRO_5045227423" evidence="2">
    <location>
        <begin position="34"/>
        <end position="513"/>
    </location>
</feature>
<dbReference type="InterPro" id="IPR028994">
    <property type="entry name" value="Integrin_alpha_N"/>
</dbReference>
<dbReference type="PANTHER" id="PTHR46580:SF4">
    <property type="entry name" value="ATP_GTP-BINDING PROTEIN"/>
    <property type="match status" value="1"/>
</dbReference>
<evidence type="ECO:0000259" key="3">
    <source>
        <dbReference type="Pfam" id="PF01345"/>
    </source>
</evidence>
<name>A0ABY1C9Y0_MYXFU</name>
<protein>
    <submittedName>
        <fullName evidence="4">Conserved repeat domain-containing protein</fullName>
    </submittedName>
</protein>
<evidence type="ECO:0000313" key="4">
    <source>
        <dbReference type="EMBL" id="SET84597.1"/>
    </source>
</evidence>
<keyword evidence="1 2" id="KW-0732">Signal</keyword>
<organism evidence="4 5">
    <name type="scientific">Myxococcus fulvus</name>
    <dbReference type="NCBI Taxonomy" id="33"/>
    <lineage>
        <taxon>Bacteria</taxon>
        <taxon>Pseudomonadati</taxon>
        <taxon>Myxococcota</taxon>
        <taxon>Myxococcia</taxon>
        <taxon>Myxococcales</taxon>
        <taxon>Cystobacterineae</taxon>
        <taxon>Myxococcaceae</taxon>
        <taxon>Myxococcus</taxon>
    </lineage>
</organism>
<dbReference type="EMBL" id="FOIB01000003">
    <property type="protein sequence ID" value="SET84597.1"/>
    <property type="molecule type" value="Genomic_DNA"/>
</dbReference>
<dbReference type="Pfam" id="PF13517">
    <property type="entry name" value="FG-GAP_3"/>
    <property type="match status" value="2"/>
</dbReference>
<dbReference type="InterPro" id="IPR013517">
    <property type="entry name" value="FG-GAP"/>
</dbReference>
<dbReference type="Pfam" id="PF01345">
    <property type="entry name" value="DUF11"/>
    <property type="match status" value="1"/>
</dbReference>
<keyword evidence="5" id="KW-1185">Reference proteome</keyword>
<evidence type="ECO:0000256" key="2">
    <source>
        <dbReference type="SAM" id="SignalP"/>
    </source>
</evidence>
<evidence type="ECO:0000256" key="1">
    <source>
        <dbReference type="ARBA" id="ARBA00022729"/>
    </source>
</evidence>
<proteinExistence type="predicted"/>
<comment type="caution">
    <text evidence="4">The sequence shown here is derived from an EMBL/GenBank/DDBJ whole genome shotgun (WGS) entry which is preliminary data.</text>
</comment>
<dbReference type="Gene3D" id="2.130.10.130">
    <property type="entry name" value="Integrin alpha, N-terminal"/>
    <property type="match status" value="2"/>
</dbReference>
<gene>
    <name evidence="4" type="ORF">SAMN05443572_103475</name>
</gene>
<reference evidence="4 5" key="1">
    <citation type="submission" date="2016-10" db="EMBL/GenBank/DDBJ databases">
        <authorList>
            <person name="Varghese N."/>
            <person name="Submissions S."/>
        </authorList>
    </citation>
    <scope>NUCLEOTIDE SEQUENCE [LARGE SCALE GENOMIC DNA]</scope>
    <source>
        <strain evidence="4 5">DSM 16525</strain>
    </source>
</reference>
<dbReference type="InterPro" id="IPR001434">
    <property type="entry name" value="OmcB-like_DUF11"/>
</dbReference>
<evidence type="ECO:0000313" key="5">
    <source>
        <dbReference type="Proteomes" id="UP000183760"/>
    </source>
</evidence>
<dbReference type="SUPFAM" id="SSF69318">
    <property type="entry name" value="Integrin alpha N-terminal domain"/>
    <property type="match status" value="2"/>
</dbReference>
<sequence>MSSSNPKRSCSSRHITPALLSFGMLGLAAPAWAATPATFAAPVESSAGPGPRYVAATDFNKDGVPDVAIVNTLDRTLAIHLGSTTGMLATPMTVPLPASITVPVAVAGISDFNGDGSPDVAVSGNNVVATFYGDGAGGFLSTTPGLAQLPSEPAAFRGLAVANLVESTATPELITFSPTNQFVFILTAPGVQFPTERPVLLSPQTLDVAMADVTGDGYVDIVGLNAAGVMAIQAGDGTGKFPSLVNSTAPNLAARLMLGDATGDGLNDLIVAGNNYVSATPSTGGNTYGSFIRSNTTVNARDLALADFNLDGMLDVAVASVTGPDVTVLLNQGDGTFAQPIVLSTISPASDIDVADWNGDGRPDIVVTKELANTAVVFLNTTGAAADVAVRLVARPIYKHLKLFVRYDVSVTNNGPDPLDTATITASLPAPLVAEPGECTPGEGSVTCDFGAIEPGGTRSQFFTVPTNLFSSGRFYAVTVRRTSSVPMDPNAANDEASRTCIAISPFLPPYCN</sequence>
<accession>A0ABY1C9Y0</accession>